<dbReference type="Gene3D" id="3.40.50.1100">
    <property type="match status" value="2"/>
</dbReference>
<evidence type="ECO:0000256" key="2">
    <source>
        <dbReference type="ARBA" id="ARBA00007103"/>
    </source>
</evidence>
<dbReference type="SUPFAM" id="SSF53686">
    <property type="entry name" value="Tryptophan synthase beta subunit-like PLP-dependent enzymes"/>
    <property type="match status" value="1"/>
</dbReference>
<keyword evidence="5" id="KW-0663">Pyridoxal phosphate</keyword>
<dbReference type="GO" id="GO:0019344">
    <property type="term" value="P:cysteine biosynthetic process"/>
    <property type="evidence" value="ECO:0007669"/>
    <property type="project" value="UniProtKB-KW"/>
</dbReference>
<comment type="cofactor">
    <cofactor evidence="1">
        <name>pyridoxal 5'-phosphate</name>
        <dbReference type="ChEBI" id="CHEBI:597326"/>
    </cofactor>
</comment>
<dbReference type="FunFam" id="3.40.50.1100:FF:000016">
    <property type="entry name" value="Cysteine synthase A"/>
    <property type="match status" value="1"/>
</dbReference>
<dbReference type="EMBL" id="CP062310">
    <property type="protein sequence ID" value="QOJ78862.1"/>
    <property type="molecule type" value="Genomic_DNA"/>
</dbReference>
<dbReference type="KEGG" id="thel:IG193_08990"/>
<dbReference type="InterPro" id="IPR001926">
    <property type="entry name" value="TrpB-like_PALP"/>
</dbReference>
<sequence>MPTVEELIGNTPLVRVNRIEGLKGREVYVKLEYMNPTGSHKDRIALYMIRDAVEKGLLRPGGTVVEASSGNTAISVAWLARRLGFKAVIVVEEGTSPAKVAVLRALGAEVIFAPKVPAGHPDHMVNVARRVASERGGVFLAQYSNEANLRAHYETTGPEIYRALGDKIGCFVMGVGTGGTLVGVSKYLKGLLGHRVKAVAVVPRGSPIVGGAGRGEEIEGLAVSMIPDIFARNRGLVDEVVEVSLAESVEWMVRLAREEGILGGLSTGANMAGVYKVLEGCEGAIVTLAPDSIFRYTGVLENYAIRDIL</sequence>
<name>A0A7L9FHM7_9CREN</name>
<dbReference type="InterPro" id="IPR050214">
    <property type="entry name" value="Cys_Synth/Cystath_Beta-Synth"/>
</dbReference>
<reference evidence="8 9" key="1">
    <citation type="submission" date="2020-10" db="EMBL/GenBank/DDBJ databases">
        <title>Thermofilum lucidum 3507LT sp. nov. a novel member of Thermofilaceae family isolated from Chile hot spring, and proposal of description order Thermofilales.</title>
        <authorList>
            <person name="Zayulina K.S."/>
            <person name="Elcheninov A.G."/>
            <person name="Toshchakov S.V."/>
            <person name="Kublanov I.V."/>
        </authorList>
    </citation>
    <scope>NUCLEOTIDE SEQUENCE [LARGE SCALE GENOMIC DNA]</scope>
    <source>
        <strain evidence="8 9">3507LT</strain>
    </source>
</reference>
<evidence type="ECO:0000313" key="8">
    <source>
        <dbReference type="EMBL" id="QOJ78862.1"/>
    </source>
</evidence>
<dbReference type="Pfam" id="PF00291">
    <property type="entry name" value="PALP"/>
    <property type="match status" value="1"/>
</dbReference>
<dbReference type="RefSeq" id="WP_192818834.1">
    <property type="nucleotide sequence ID" value="NZ_CP062310.1"/>
</dbReference>
<evidence type="ECO:0000313" key="9">
    <source>
        <dbReference type="Proteomes" id="UP000594121"/>
    </source>
</evidence>
<evidence type="ECO:0000259" key="7">
    <source>
        <dbReference type="Pfam" id="PF00291"/>
    </source>
</evidence>
<evidence type="ECO:0000256" key="1">
    <source>
        <dbReference type="ARBA" id="ARBA00001933"/>
    </source>
</evidence>
<proteinExistence type="inferred from homology"/>
<dbReference type="GO" id="GO:0016740">
    <property type="term" value="F:transferase activity"/>
    <property type="evidence" value="ECO:0007669"/>
    <property type="project" value="UniProtKB-KW"/>
</dbReference>
<dbReference type="PANTHER" id="PTHR10314">
    <property type="entry name" value="CYSTATHIONINE BETA-SYNTHASE"/>
    <property type="match status" value="1"/>
</dbReference>
<evidence type="ECO:0000256" key="3">
    <source>
        <dbReference type="ARBA" id="ARBA00022605"/>
    </source>
</evidence>
<evidence type="ECO:0000256" key="5">
    <source>
        <dbReference type="ARBA" id="ARBA00022898"/>
    </source>
</evidence>
<gene>
    <name evidence="8" type="ORF">IG193_08990</name>
</gene>
<dbReference type="Proteomes" id="UP000594121">
    <property type="component" value="Chromosome"/>
</dbReference>
<dbReference type="GeneID" id="59150028"/>
<keyword evidence="6" id="KW-0198">Cysteine biosynthesis</keyword>
<keyword evidence="9" id="KW-1185">Reference proteome</keyword>
<dbReference type="InterPro" id="IPR036052">
    <property type="entry name" value="TrpB-like_PALP_sf"/>
</dbReference>
<protein>
    <submittedName>
        <fullName evidence="8">Cysteine synthase family protein</fullName>
    </submittedName>
</protein>
<feature type="domain" description="Tryptophan synthase beta chain-like PALP" evidence="7">
    <location>
        <begin position="5"/>
        <end position="290"/>
    </location>
</feature>
<dbReference type="AlphaFoldDB" id="A0A7L9FHM7"/>
<dbReference type="CDD" id="cd01561">
    <property type="entry name" value="CBS_like"/>
    <property type="match status" value="1"/>
</dbReference>
<dbReference type="InParanoid" id="A0A7L9FHM7"/>
<comment type="similarity">
    <text evidence="2">Belongs to the cysteine synthase/cystathionine beta-synthase family.</text>
</comment>
<dbReference type="FunCoup" id="A0A7L9FHM7">
    <property type="interactions" value="57"/>
</dbReference>
<evidence type="ECO:0000256" key="4">
    <source>
        <dbReference type="ARBA" id="ARBA00022679"/>
    </source>
</evidence>
<keyword evidence="3" id="KW-0028">Amino-acid biosynthesis</keyword>
<accession>A0A7L9FHM7</accession>
<evidence type="ECO:0000256" key="6">
    <source>
        <dbReference type="ARBA" id="ARBA00023192"/>
    </source>
</evidence>
<keyword evidence="4" id="KW-0808">Transferase</keyword>
<organism evidence="8 9">
    <name type="scientific">Infirmifilum lucidum</name>
    <dbReference type="NCBI Taxonomy" id="2776706"/>
    <lineage>
        <taxon>Archaea</taxon>
        <taxon>Thermoproteota</taxon>
        <taxon>Thermoprotei</taxon>
        <taxon>Thermofilales</taxon>
        <taxon>Thermofilaceae</taxon>
        <taxon>Infirmifilum</taxon>
    </lineage>
</organism>